<sequence length="168" mass="18359">MAAPTQGWKFSMIGIRVADLERSIAFYRDVFGLEEITRIREDTVTIVFLGYPDGGTTPDKLFRREGVLELLQAHHPHAKPLLTNAGQNAQFGLIKLSITVPNMEAAVTQLKEHKVKIIKGPGEPGIDITARAIGISADTSVNKGVWAAIAPVVFAEDPDGYLVELIQR</sequence>
<dbReference type="AlphaFoldDB" id="A0AA38X3R8"/>
<dbReference type="PROSITE" id="PS51819">
    <property type="entry name" value="VOC"/>
    <property type="match status" value="1"/>
</dbReference>
<keyword evidence="3" id="KW-1185">Reference proteome</keyword>
<proteinExistence type="predicted"/>
<accession>A0AA38X3R8</accession>
<protein>
    <recommendedName>
        <fullName evidence="1">VOC domain-containing protein</fullName>
    </recommendedName>
</protein>
<dbReference type="InterPro" id="IPR037523">
    <property type="entry name" value="VOC_core"/>
</dbReference>
<gene>
    <name evidence="2" type="ORF">H2200_009228</name>
</gene>
<dbReference type="PANTHER" id="PTHR10374">
    <property type="entry name" value="LACTOYLGLUTATHIONE LYASE GLYOXALASE I"/>
    <property type="match status" value="1"/>
</dbReference>
<evidence type="ECO:0000313" key="2">
    <source>
        <dbReference type="EMBL" id="KAJ9606267.1"/>
    </source>
</evidence>
<dbReference type="PANTHER" id="PTHR10374:SF30">
    <property type="entry name" value="LACTOYLGLUTATHIONE LYASE"/>
    <property type="match status" value="1"/>
</dbReference>
<dbReference type="Gene3D" id="3.10.180.10">
    <property type="entry name" value="2,3-Dihydroxybiphenyl 1,2-Dioxygenase, domain 1"/>
    <property type="match status" value="1"/>
</dbReference>
<dbReference type="InterPro" id="IPR004360">
    <property type="entry name" value="Glyas_Fos-R_dOase_dom"/>
</dbReference>
<dbReference type="Pfam" id="PF00903">
    <property type="entry name" value="Glyoxalase"/>
    <property type="match status" value="1"/>
</dbReference>
<dbReference type="SUPFAM" id="SSF54593">
    <property type="entry name" value="Glyoxalase/Bleomycin resistance protein/Dihydroxybiphenyl dioxygenase"/>
    <property type="match status" value="1"/>
</dbReference>
<dbReference type="EMBL" id="JAPDRK010000014">
    <property type="protein sequence ID" value="KAJ9606267.1"/>
    <property type="molecule type" value="Genomic_DNA"/>
</dbReference>
<dbReference type="InterPro" id="IPR029068">
    <property type="entry name" value="Glyas_Bleomycin-R_OHBP_Dase"/>
</dbReference>
<evidence type="ECO:0000313" key="3">
    <source>
        <dbReference type="Proteomes" id="UP001172673"/>
    </source>
</evidence>
<reference evidence="2" key="1">
    <citation type="submission" date="2022-10" db="EMBL/GenBank/DDBJ databases">
        <title>Culturing micro-colonial fungi from biological soil crusts in the Mojave desert and describing Neophaeococcomyces mojavensis, and introducing the new genera and species Taxawa tesnikishii.</title>
        <authorList>
            <person name="Kurbessoian T."/>
            <person name="Stajich J.E."/>
        </authorList>
    </citation>
    <scope>NUCLEOTIDE SEQUENCE</scope>
    <source>
        <strain evidence="2">TK_41</strain>
    </source>
</reference>
<evidence type="ECO:0000259" key="1">
    <source>
        <dbReference type="PROSITE" id="PS51819"/>
    </source>
</evidence>
<comment type="caution">
    <text evidence="2">The sequence shown here is derived from an EMBL/GenBank/DDBJ whole genome shotgun (WGS) entry which is preliminary data.</text>
</comment>
<feature type="domain" description="VOC" evidence="1">
    <location>
        <begin position="9"/>
        <end position="168"/>
    </location>
</feature>
<organism evidence="2 3">
    <name type="scientific">Cladophialophora chaetospira</name>
    <dbReference type="NCBI Taxonomy" id="386627"/>
    <lineage>
        <taxon>Eukaryota</taxon>
        <taxon>Fungi</taxon>
        <taxon>Dikarya</taxon>
        <taxon>Ascomycota</taxon>
        <taxon>Pezizomycotina</taxon>
        <taxon>Eurotiomycetes</taxon>
        <taxon>Chaetothyriomycetidae</taxon>
        <taxon>Chaetothyriales</taxon>
        <taxon>Herpotrichiellaceae</taxon>
        <taxon>Cladophialophora</taxon>
    </lineage>
</organism>
<name>A0AA38X3R8_9EURO</name>
<dbReference type="Proteomes" id="UP001172673">
    <property type="component" value="Unassembled WGS sequence"/>
</dbReference>